<sequence length="284" mass="31506">MENVVEARNLSKSFGAFQALKGVDLDIPLGRIVGVIGANGAGKTTMLNAILGLSSYQGDLHVLGLDPSKDRAKLMQDVCFISDVATLPKWMKVSDVFDYVEDIHPKFDRAKAEDFIARTNVPMDKKVRALSKGMIVQVHLAVVMSIDAKLLVLDEPTLGLDVIFRKKFYAALLEEYFDEERTVVITTHQVEEIENILTDVVFIRDGRIVLTADMENLTEQFIEVMVTSGKEEEAEALGPIKKGSSFGKSTFVYQNVDREMLKSLGETRRLGLADIFVVTMQGEG</sequence>
<evidence type="ECO:0000256" key="2">
    <source>
        <dbReference type="ARBA" id="ARBA00022741"/>
    </source>
</evidence>
<dbReference type="InterPro" id="IPR051782">
    <property type="entry name" value="ABC_Transporter_VariousFunc"/>
</dbReference>
<dbReference type="Proteomes" id="UP000630923">
    <property type="component" value="Unassembled WGS sequence"/>
</dbReference>
<keyword evidence="2" id="KW-0547">Nucleotide-binding</keyword>
<keyword evidence="6" id="KW-1185">Reference proteome</keyword>
<dbReference type="InterPro" id="IPR003439">
    <property type="entry name" value="ABC_transporter-like_ATP-bd"/>
</dbReference>
<proteinExistence type="predicted"/>
<dbReference type="PANTHER" id="PTHR42939">
    <property type="entry name" value="ABC TRANSPORTER ATP-BINDING PROTEIN ALBC-RELATED"/>
    <property type="match status" value="1"/>
</dbReference>
<dbReference type="InterPro" id="IPR003593">
    <property type="entry name" value="AAA+_ATPase"/>
</dbReference>
<feature type="domain" description="ABC transporter" evidence="4">
    <location>
        <begin position="5"/>
        <end position="230"/>
    </location>
</feature>
<organism evidence="5 6">
    <name type="scientific">Kordiimonas sediminis</name>
    <dbReference type="NCBI Taxonomy" id="1735581"/>
    <lineage>
        <taxon>Bacteria</taxon>
        <taxon>Pseudomonadati</taxon>
        <taxon>Pseudomonadota</taxon>
        <taxon>Alphaproteobacteria</taxon>
        <taxon>Kordiimonadales</taxon>
        <taxon>Kordiimonadaceae</taxon>
        <taxon>Kordiimonas</taxon>
    </lineage>
</organism>
<dbReference type="CDD" id="cd03230">
    <property type="entry name" value="ABC_DR_subfamily_A"/>
    <property type="match status" value="1"/>
</dbReference>
<dbReference type="SUPFAM" id="SSF52540">
    <property type="entry name" value="P-loop containing nucleoside triphosphate hydrolases"/>
    <property type="match status" value="1"/>
</dbReference>
<dbReference type="Gene3D" id="3.40.50.300">
    <property type="entry name" value="P-loop containing nucleotide triphosphate hydrolases"/>
    <property type="match status" value="1"/>
</dbReference>
<dbReference type="PROSITE" id="PS50893">
    <property type="entry name" value="ABC_TRANSPORTER_2"/>
    <property type="match status" value="1"/>
</dbReference>
<name>A0A919AS21_9PROT</name>
<evidence type="ECO:0000256" key="1">
    <source>
        <dbReference type="ARBA" id="ARBA00022448"/>
    </source>
</evidence>
<dbReference type="GO" id="GO:0005524">
    <property type="term" value="F:ATP binding"/>
    <property type="evidence" value="ECO:0007669"/>
    <property type="project" value="UniProtKB-KW"/>
</dbReference>
<dbReference type="PANTHER" id="PTHR42939:SF1">
    <property type="entry name" value="ABC TRANSPORTER ATP-BINDING PROTEIN ALBC-RELATED"/>
    <property type="match status" value="1"/>
</dbReference>
<accession>A0A919AS21</accession>
<protein>
    <submittedName>
        <fullName evidence="5">ABC transporter ATP-binding protein</fullName>
    </submittedName>
</protein>
<dbReference type="InterPro" id="IPR027417">
    <property type="entry name" value="P-loop_NTPase"/>
</dbReference>
<dbReference type="RefSeq" id="WP_191252256.1">
    <property type="nucleotide sequence ID" value="NZ_BNCI01000002.1"/>
</dbReference>
<keyword evidence="3 5" id="KW-0067">ATP-binding</keyword>
<dbReference type="AlphaFoldDB" id="A0A919AS21"/>
<dbReference type="GO" id="GO:0016887">
    <property type="term" value="F:ATP hydrolysis activity"/>
    <property type="evidence" value="ECO:0007669"/>
    <property type="project" value="InterPro"/>
</dbReference>
<comment type="caution">
    <text evidence="5">The sequence shown here is derived from an EMBL/GenBank/DDBJ whole genome shotgun (WGS) entry which is preliminary data.</text>
</comment>
<reference evidence="5" key="2">
    <citation type="submission" date="2020-09" db="EMBL/GenBank/DDBJ databases">
        <authorList>
            <person name="Sun Q."/>
            <person name="Kim S."/>
        </authorList>
    </citation>
    <scope>NUCLEOTIDE SEQUENCE</scope>
    <source>
        <strain evidence="5">KCTC 42590</strain>
    </source>
</reference>
<evidence type="ECO:0000259" key="4">
    <source>
        <dbReference type="PROSITE" id="PS50893"/>
    </source>
</evidence>
<evidence type="ECO:0000313" key="5">
    <source>
        <dbReference type="EMBL" id="GHF24276.1"/>
    </source>
</evidence>
<dbReference type="Pfam" id="PF00005">
    <property type="entry name" value="ABC_tran"/>
    <property type="match status" value="1"/>
</dbReference>
<keyword evidence="1" id="KW-0813">Transport</keyword>
<dbReference type="EMBL" id="BNCI01000002">
    <property type="protein sequence ID" value="GHF24276.1"/>
    <property type="molecule type" value="Genomic_DNA"/>
</dbReference>
<evidence type="ECO:0000256" key="3">
    <source>
        <dbReference type="ARBA" id="ARBA00022840"/>
    </source>
</evidence>
<dbReference type="SMART" id="SM00382">
    <property type="entry name" value="AAA"/>
    <property type="match status" value="1"/>
</dbReference>
<evidence type="ECO:0000313" key="6">
    <source>
        <dbReference type="Proteomes" id="UP000630923"/>
    </source>
</evidence>
<reference evidence="5" key="1">
    <citation type="journal article" date="2014" name="Int. J. Syst. Evol. Microbiol.">
        <title>Complete genome sequence of Corynebacterium casei LMG S-19264T (=DSM 44701T), isolated from a smear-ripened cheese.</title>
        <authorList>
            <consortium name="US DOE Joint Genome Institute (JGI-PGF)"/>
            <person name="Walter F."/>
            <person name="Albersmeier A."/>
            <person name="Kalinowski J."/>
            <person name="Ruckert C."/>
        </authorList>
    </citation>
    <scope>NUCLEOTIDE SEQUENCE</scope>
    <source>
        <strain evidence="5">KCTC 42590</strain>
    </source>
</reference>
<gene>
    <name evidence="5" type="primary">nodI</name>
    <name evidence="5" type="ORF">GCM10017044_18620</name>
</gene>